<sequence>MIAIVVREEIESVVRKSLDGLHILYEKIGFLSLDEMQLTIKEIRSMDEIGLFILDEKVCADPKDILTAIKNYRFVREEERVLVIIDDKGNAPAYADLGIYDFVLWEGI</sequence>
<keyword evidence="2" id="KW-1185">Reference proteome</keyword>
<reference evidence="1 2" key="1">
    <citation type="submission" date="2017-01" db="EMBL/GenBank/DDBJ databases">
        <authorList>
            <person name="Varghese N."/>
            <person name="Submissions S."/>
        </authorList>
    </citation>
    <scope>NUCLEOTIDE SEQUENCE [LARGE SCALE GENOMIC DNA]</scope>
    <source>
        <strain evidence="1 2">ATCC 23464</strain>
    </source>
</reference>
<organism evidence="1 2">
    <name type="scientific">Paenibacillus macquariensis</name>
    <dbReference type="NCBI Taxonomy" id="948756"/>
    <lineage>
        <taxon>Bacteria</taxon>
        <taxon>Bacillati</taxon>
        <taxon>Bacillota</taxon>
        <taxon>Bacilli</taxon>
        <taxon>Bacillales</taxon>
        <taxon>Paenibacillaceae</taxon>
        <taxon>Paenibacillus</taxon>
    </lineage>
</organism>
<comment type="caution">
    <text evidence="1">The sequence shown here is derived from an EMBL/GenBank/DDBJ whole genome shotgun (WGS) entry which is preliminary data.</text>
</comment>
<dbReference type="Proteomes" id="UP000186666">
    <property type="component" value="Unassembled WGS sequence"/>
</dbReference>
<dbReference type="RefSeq" id="WP_068591259.1">
    <property type="nucleotide sequence ID" value="NZ_FTNK01000042.1"/>
</dbReference>
<gene>
    <name evidence="1" type="ORF">SAMN05421578_14212</name>
</gene>
<evidence type="ECO:0000313" key="2">
    <source>
        <dbReference type="Proteomes" id="UP000186666"/>
    </source>
</evidence>
<accession>A0ABY1KEI9</accession>
<name>A0ABY1KEI9_9BACL</name>
<dbReference type="EMBL" id="FTNK01000042">
    <property type="protein sequence ID" value="SIR71622.1"/>
    <property type="molecule type" value="Genomic_DNA"/>
</dbReference>
<proteinExistence type="predicted"/>
<evidence type="ECO:0000313" key="1">
    <source>
        <dbReference type="EMBL" id="SIR71622.1"/>
    </source>
</evidence>
<protein>
    <submittedName>
        <fullName evidence="1">Uncharacterized protein</fullName>
    </submittedName>
</protein>